<sequence>MRAYVVVALLMVGISTSRGKDICAIDCTHGSTLTADPVNCKNYYICYSPYDHSDFPFVCEDYRNCTNFYLCVDTGFPDQNTHGHCPSAKPITNAQQQYDIAPQTLPPKAIL</sequence>
<keyword evidence="1" id="KW-0732">Signal</keyword>
<name>A0AAW0UC17_SCYPA</name>
<feature type="signal peptide" evidence="1">
    <location>
        <begin position="1"/>
        <end position="19"/>
    </location>
</feature>
<feature type="chain" id="PRO_5043743607" description="Chitin-binding type-2 domain-containing protein" evidence="1">
    <location>
        <begin position="20"/>
        <end position="111"/>
    </location>
</feature>
<dbReference type="AlphaFoldDB" id="A0AAW0UC17"/>
<evidence type="ECO:0000313" key="3">
    <source>
        <dbReference type="Proteomes" id="UP001487740"/>
    </source>
</evidence>
<evidence type="ECO:0008006" key="4">
    <source>
        <dbReference type="Google" id="ProtNLM"/>
    </source>
</evidence>
<dbReference type="EMBL" id="JARAKH010000013">
    <property type="protein sequence ID" value="KAK8397600.1"/>
    <property type="molecule type" value="Genomic_DNA"/>
</dbReference>
<comment type="caution">
    <text evidence="2">The sequence shown here is derived from an EMBL/GenBank/DDBJ whole genome shotgun (WGS) entry which is preliminary data.</text>
</comment>
<gene>
    <name evidence="2" type="ORF">O3P69_004406</name>
</gene>
<protein>
    <recommendedName>
        <fullName evidence="4">Chitin-binding type-2 domain-containing protein</fullName>
    </recommendedName>
</protein>
<reference evidence="2 3" key="1">
    <citation type="submission" date="2023-03" db="EMBL/GenBank/DDBJ databases">
        <title>High-quality genome of Scylla paramamosain provides insights in environmental adaptation.</title>
        <authorList>
            <person name="Zhang L."/>
        </authorList>
    </citation>
    <scope>NUCLEOTIDE SEQUENCE [LARGE SCALE GENOMIC DNA]</scope>
    <source>
        <strain evidence="2">LZ_2023a</strain>
        <tissue evidence="2">Muscle</tissue>
    </source>
</reference>
<dbReference type="Proteomes" id="UP001487740">
    <property type="component" value="Unassembled WGS sequence"/>
</dbReference>
<keyword evidence="3" id="KW-1185">Reference proteome</keyword>
<proteinExistence type="predicted"/>
<organism evidence="2 3">
    <name type="scientific">Scylla paramamosain</name>
    <name type="common">Mud crab</name>
    <dbReference type="NCBI Taxonomy" id="85552"/>
    <lineage>
        <taxon>Eukaryota</taxon>
        <taxon>Metazoa</taxon>
        <taxon>Ecdysozoa</taxon>
        <taxon>Arthropoda</taxon>
        <taxon>Crustacea</taxon>
        <taxon>Multicrustacea</taxon>
        <taxon>Malacostraca</taxon>
        <taxon>Eumalacostraca</taxon>
        <taxon>Eucarida</taxon>
        <taxon>Decapoda</taxon>
        <taxon>Pleocyemata</taxon>
        <taxon>Brachyura</taxon>
        <taxon>Eubrachyura</taxon>
        <taxon>Portunoidea</taxon>
        <taxon>Portunidae</taxon>
        <taxon>Portuninae</taxon>
        <taxon>Scylla</taxon>
    </lineage>
</organism>
<evidence type="ECO:0000256" key="1">
    <source>
        <dbReference type="SAM" id="SignalP"/>
    </source>
</evidence>
<evidence type="ECO:0000313" key="2">
    <source>
        <dbReference type="EMBL" id="KAK8397600.1"/>
    </source>
</evidence>
<accession>A0AAW0UC17</accession>